<evidence type="ECO:0000256" key="2">
    <source>
        <dbReference type="ARBA" id="ARBA00022561"/>
    </source>
</evidence>
<dbReference type="InterPro" id="IPR036973">
    <property type="entry name" value="Capsid_L1_sf_Papillomavir"/>
</dbReference>
<organism evidence="10">
    <name type="scientific">Chelonia mydas papillomavirus 1</name>
    <dbReference type="NCBI Taxonomy" id="485242"/>
    <lineage>
        <taxon>Viruses</taxon>
        <taxon>Monodnaviria</taxon>
        <taxon>Shotokuvirae</taxon>
        <taxon>Cossaviricota</taxon>
        <taxon>Papovaviricetes</taxon>
        <taxon>Zurhausenvirales</taxon>
        <taxon>Papillomaviridae</taxon>
        <taxon>Firstpapillomavirinae</taxon>
        <taxon>Dyozetapapillomavirus</taxon>
        <taxon>Dyozetapapillomavirus 1</taxon>
    </lineage>
</organism>
<keyword evidence="4 8" id="KW-1161">Viral attachment to host cell</keyword>
<name>A0A6M6CDG4_9PAPI</name>
<dbReference type="GO" id="GO:0046718">
    <property type="term" value="P:symbiont entry into host cell"/>
    <property type="evidence" value="ECO:0007669"/>
    <property type="project" value="UniProtKB-UniRule"/>
</dbReference>
<feature type="region of interest" description="Disordered" evidence="9">
    <location>
        <begin position="109"/>
        <end position="153"/>
    </location>
</feature>
<dbReference type="Gene3D" id="2.60.175.20">
    <property type="entry name" value="Major capsid L1 (late) superfamily, Papillomavirus"/>
    <property type="match status" value="1"/>
</dbReference>
<comment type="function">
    <text evidence="8">Forms an icosahedral capsid with a T=7 symmetry and a 50 nm diameter. The capsid is composed of 72 pentamers linked to each other by disulfide bonds and associated with L2 proteins. Binds to heparan sulfate proteoglycans on cell surface of basal layer keratinocytes to provide initial virion attachment. This binding mediates a conformational change in the virus capsid that facilitates efficient infection. The virion enters the host cell via endocytosis. During virus trafficking, L1 protein dissociates from the viral DNA and the genomic DNA is released to the host nucleus. The virion assembly takes place within the cell nucleus. Encapsulates the genomic DNA together with protein L2.</text>
</comment>
<keyword evidence="3 8" id="KW-0945">Host-virus interaction</keyword>
<evidence type="ECO:0000256" key="9">
    <source>
        <dbReference type="SAM" id="MobiDB-lite"/>
    </source>
</evidence>
<protein>
    <recommendedName>
        <fullName evidence="8">Major capsid protein L1</fullName>
    </recommendedName>
</protein>
<evidence type="ECO:0000256" key="7">
    <source>
        <dbReference type="ARBA" id="ARBA00023296"/>
    </source>
</evidence>
<keyword evidence="7 8" id="KW-1160">Virus entry into host cell</keyword>
<gene>
    <name evidence="8 10" type="primary">L1</name>
</gene>
<dbReference type="GO" id="GO:0019062">
    <property type="term" value="P:virion attachment to host cell"/>
    <property type="evidence" value="ECO:0007669"/>
    <property type="project" value="UniProtKB-UniRule"/>
</dbReference>
<evidence type="ECO:0000256" key="5">
    <source>
        <dbReference type="ARBA" id="ARBA00022844"/>
    </source>
</evidence>
<keyword evidence="8" id="KW-1145">T=7 icosahedral capsid protein</keyword>
<dbReference type="PRINTS" id="PR00865">
    <property type="entry name" value="HPVCAPSIDL1"/>
</dbReference>
<dbReference type="Pfam" id="PF00500">
    <property type="entry name" value="Late_protein_L1"/>
    <property type="match status" value="1"/>
</dbReference>
<keyword evidence="6 8" id="KW-0426">Late protein</keyword>
<comment type="subcellular location">
    <subcellularLocation>
        <location evidence="1 8">Virion</location>
    </subcellularLocation>
</comment>
<evidence type="ECO:0000313" key="10">
    <source>
        <dbReference type="EMBL" id="QJX58446.1"/>
    </source>
</evidence>
<proteinExistence type="inferred from homology"/>
<evidence type="ECO:0000256" key="8">
    <source>
        <dbReference type="RuleBase" id="RU361248"/>
    </source>
</evidence>
<keyword evidence="5 8" id="KW-0946">Virion</keyword>
<keyword evidence="2 8" id="KW-0167">Capsid protein</keyword>
<evidence type="ECO:0000256" key="6">
    <source>
        <dbReference type="ARBA" id="ARBA00022921"/>
    </source>
</evidence>
<dbReference type="SUPFAM" id="SSF88648">
    <property type="entry name" value="Group I dsDNA viruses"/>
    <property type="match status" value="1"/>
</dbReference>
<dbReference type="InterPro" id="IPR011222">
    <property type="entry name" value="dsDNA_vir_gr_I_capsid"/>
</dbReference>
<dbReference type="InterPro" id="IPR002210">
    <property type="entry name" value="Capsid_L1_Papillomavir"/>
</dbReference>
<evidence type="ECO:0000256" key="1">
    <source>
        <dbReference type="ARBA" id="ARBA00004328"/>
    </source>
</evidence>
<reference evidence="10" key="1">
    <citation type="submission" date="2020-03" db="EMBL/GenBank/DDBJ databases">
        <authorList>
            <person name="Mashkour N."/>
            <person name="Wirth W."/>
            <person name="Burgess G."/>
            <person name="Elliman J."/>
            <person name="Owens L."/>
            <person name="Ariel E."/>
        </authorList>
    </citation>
    <scope>NUCLEOTIDE SEQUENCE</scope>
    <source>
        <strain evidence="10">K97025</strain>
    </source>
</reference>
<evidence type="ECO:0000256" key="4">
    <source>
        <dbReference type="ARBA" id="ARBA00022804"/>
    </source>
</evidence>
<comment type="subunit">
    <text evidence="8">Self-assembles into homopentamers. The capsid has an icosahedral symmetry and consists of 72 capsomers, with each capsomer being a pentamer of L1. Interacts with the minor capsid protein L2; this interaction is necessary for viral genome encapsidation.</text>
</comment>
<dbReference type="EMBL" id="MT179559">
    <property type="protein sequence ID" value="QJX58446.1"/>
    <property type="molecule type" value="Genomic_DNA"/>
</dbReference>
<feature type="compositionally biased region" description="Basic and acidic residues" evidence="9">
    <location>
        <begin position="128"/>
        <end position="146"/>
    </location>
</feature>
<dbReference type="GO" id="GO:0005198">
    <property type="term" value="F:structural molecule activity"/>
    <property type="evidence" value="ECO:0007669"/>
    <property type="project" value="InterPro"/>
</dbReference>
<evidence type="ECO:0000256" key="3">
    <source>
        <dbReference type="ARBA" id="ARBA00022581"/>
    </source>
</evidence>
<accession>A0A6M6CDG4</accession>
<sequence>MAVWTPSTSALFVPPVNVPALYSTKEFVQRTSYVFHGTTERLLTIGNPYFPLIDRDVVIVPKVSAYQYRVFRIKLPDPNKFPIPESARGDKDSTRLVWAVQGIQVNKSHPLGVGPSGNTMSSGTLDYADSHHPGNEKPPPPDDRRINSASDSKQSQVLIVGCIPPMGQHWDASIRCTEDNDKEMCPPLELKHTVIEDGDMVDMGLGTLNFSTLCSNKSTLPLELINSISKYPDWLTMNADPFGNHCFFMLRREQVYLKSVGMQYGNVGEDEPTDYHIKGGTGTLWQTPGRHSWFPLVSGSLATSDNQLYNRPYWIENSTAPNDGICWHNQLFVTCADTTRNTIFNISTLKKNVPATSDYKESNFTNYSRHVEEYEISFILRLCMVNMDLPVLNHLHNMDPMLLEDWGFGTTPPPNLTVEDQYRFLQSKATKCPPTPATPPDADKWAKYKFWDVDCTEQISSDLSPFPLGRRFLQLYPKAATATRTLSSSSRKRRRGR</sequence>
<comment type="similarity">
    <text evidence="8">Belongs to the papillomaviridae L1 protein family.</text>
</comment>
<dbReference type="GO" id="GO:0039620">
    <property type="term" value="C:T=7 icosahedral viral capsid"/>
    <property type="evidence" value="ECO:0007669"/>
    <property type="project" value="UniProtKB-KW"/>
</dbReference>